<evidence type="ECO:0000256" key="1">
    <source>
        <dbReference type="SAM" id="MobiDB-lite"/>
    </source>
</evidence>
<organism evidence="3 4">
    <name type="scientific">Heterobasidion irregulare (strain TC 32-1)</name>
    <dbReference type="NCBI Taxonomy" id="747525"/>
    <lineage>
        <taxon>Eukaryota</taxon>
        <taxon>Fungi</taxon>
        <taxon>Dikarya</taxon>
        <taxon>Basidiomycota</taxon>
        <taxon>Agaricomycotina</taxon>
        <taxon>Agaricomycetes</taxon>
        <taxon>Russulales</taxon>
        <taxon>Bondarzewiaceae</taxon>
        <taxon>Heterobasidion</taxon>
        <taxon>Heterobasidion annosum species complex</taxon>
    </lineage>
</organism>
<dbReference type="GeneID" id="20678604"/>
<dbReference type="KEGG" id="hir:HETIRDRAFT_62543"/>
<protein>
    <recommendedName>
        <fullName evidence="2">CID domain-containing protein</fullName>
    </recommendedName>
</protein>
<dbReference type="Gene3D" id="1.25.40.90">
    <property type="match status" value="1"/>
</dbReference>
<name>W4KFR8_HETIT</name>
<dbReference type="InterPro" id="IPR054127">
    <property type="entry name" value="Pcf11_C"/>
</dbReference>
<feature type="domain" description="CID" evidence="2">
    <location>
        <begin position="39"/>
        <end position="174"/>
    </location>
</feature>
<dbReference type="EMBL" id="KI925456">
    <property type="protein sequence ID" value="ETW83891.1"/>
    <property type="molecule type" value="Genomic_DNA"/>
</dbReference>
<dbReference type="PANTHER" id="PTHR15921">
    <property type="entry name" value="PRE-MRNA CLEAVAGE COMPLEX II"/>
    <property type="match status" value="1"/>
</dbReference>
<proteinExistence type="predicted"/>
<dbReference type="SMART" id="SM00582">
    <property type="entry name" value="RPR"/>
    <property type="match status" value="1"/>
</dbReference>
<dbReference type="FunCoup" id="W4KFR8">
    <property type="interactions" value="277"/>
</dbReference>
<dbReference type="InterPro" id="IPR045154">
    <property type="entry name" value="PCF11-like"/>
</dbReference>
<dbReference type="GO" id="GO:0000993">
    <property type="term" value="F:RNA polymerase II complex binding"/>
    <property type="evidence" value="ECO:0007669"/>
    <property type="project" value="InterPro"/>
</dbReference>
<feature type="compositionally biased region" description="Pro residues" evidence="1">
    <location>
        <begin position="283"/>
        <end position="296"/>
    </location>
</feature>
<feature type="compositionally biased region" description="Polar residues" evidence="1">
    <location>
        <begin position="593"/>
        <end position="617"/>
    </location>
</feature>
<dbReference type="GO" id="GO:0006369">
    <property type="term" value="P:termination of RNA polymerase II transcription"/>
    <property type="evidence" value="ECO:0007669"/>
    <property type="project" value="InterPro"/>
</dbReference>
<dbReference type="FunFam" id="1.25.40.90:FF:000016">
    <property type="entry name" value="mRNA cleavage factor complex component Pcf11"/>
    <property type="match status" value="1"/>
</dbReference>
<dbReference type="GO" id="GO:0003729">
    <property type="term" value="F:mRNA binding"/>
    <property type="evidence" value="ECO:0007669"/>
    <property type="project" value="InterPro"/>
</dbReference>
<dbReference type="Pfam" id="PF04818">
    <property type="entry name" value="CID"/>
    <property type="match status" value="1"/>
</dbReference>
<dbReference type="PANTHER" id="PTHR15921:SF3">
    <property type="entry name" value="PRE-MRNA CLEAVAGE COMPLEX 2 PROTEIN PCF11"/>
    <property type="match status" value="1"/>
</dbReference>
<dbReference type="AlphaFoldDB" id="W4KFR8"/>
<dbReference type="HOGENOM" id="CLU_015606_2_0_1"/>
<feature type="region of interest" description="Disordered" evidence="1">
    <location>
        <begin position="248"/>
        <end position="315"/>
    </location>
</feature>
<dbReference type="RefSeq" id="XP_009543262.1">
    <property type="nucleotide sequence ID" value="XM_009544967.1"/>
</dbReference>
<dbReference type="InterPro" id="IPR006569">
    <property type="entry name" value="CID_dom"/>
</dbReference>
<feature type="compositionally biased region" description="Low complexity" evidence="1">
    <location>
        <begin position="360"/>
        <end position="372"/>
    </location>
</feature>
<dbReference type="CDD" id="cd16982">
    <property type="entry name" value="CID_Pcf11"/>
    <property type="match status" value="1"/>
</dbReference>
<gene>
    <name evidence="3" type="ORF">HETIRDRAFT_62543</name>
</gene>
<feature type="compositionally biased region" description="Polar residues" evidence="1">
    <location>
        <begin position="268"/>
        <end position="281"/>
    </location>
</feature>
<dbReference type="SUPFAM" id="SSF48464">
    <property type="entry name" value="ENTH/VHS domain"/>
    <property type="match status" value="1"/>
</dbReference>
<dbReference type="GO" id="GO:0005737">
    <property type="term" value="C:cytoplasm"/>
    <property type="evidence" value="ECO:0007669"/>
    <property type="project" value="TreeGrafter"/>
</dbReference>
<reference evidence="3 4" key="1">
    <citation type="journal article" date="2012" name="New Phytol.">
        <title>Insight into trade-off between wood decay and parasitism from the genome of a fungal forest pathogen.</title>
        <authorList>
            <person name="Olson A."/>
            <person name="Aerts A."/>
            <person name="Asiegbu F."/>
            <person name="Belbahri L."/>
            <person name="Bouzid O."/>
            <person name="Broberg A."/>
            <person name="Canback B."/>
            <person name="Coutinho P.M."/>
            <person name="Cullen D."/>
            <person name="Dalman K."/>
            <person name="Deflorio G."/>
            <person name="van Diepen L.T."/>
            <person name="Dunand C."/>
            <person name="Duplessis S."/>
            <person name="Durling M."/>
            <person name="Gonthier P."/>
            <person name="Grimwood J."/>
            <person name="Fossdal C.G."/>
            <person name="Hansson D."/>
            <person name="Henrissat B."/>
            <person name="Hietala A."/>
            <person name="Himmelstrand K."/>
            <person name="Hoffmeister D."/>
            <person name="Hogberg N."/>
            <person name="James T.Y."/>
            <person name="Karlsson M."/>
            <person name="Kohler A."/>
            <person name="Kues U."/>
            <person name="Lee Y.H."/>
            <person name="Lin Y.C."/>
            <person name="Lind M."/>
            <person name="Lindquist E."/>
            <person name="Lombard V."/>
            <person name="Lucas S."/>
            <person name="Lunden K."/>
            <person name="Morin E."/>
            <person name="Murat C."/>
            <person name="Park J."/>
            <person name="Raffaello T."/>
            <person name="Rouze P."/>
            <person name="Salamov A."/>
            <person name="Schmutz J."/>
            <person name="Solheim H."/>
            <person name="Stahlberg J."/>
            <person name="Velez H."/>
            <person name="de Vries R.P."/>
            <person name="Wiebenga A."/>
            <person name="Woodward S."/>
            <person name="Yakovlev I."/>
            <person name="Garbelotto M."/>
            <person name="Martin F."/>
            <person name="Grigoriev I.V."/>
            <person name="Stenlid J."/>
        </authorList>
    </citation>
    <scope>NUCLEOTIDE SEQUENCE [LARGE SCALE GENOMIC DNA]</scope>
    <source>
        <strain evidence="3 4">TC 32-1</strain>
    </source>
</reference>
<feature type="region of interest" description="Disordered" evidence="1">
    <location>
        <begin position="592"/>
        <end position="654"/>
    </location>
</feature>
<evidence type="ECO:0000313" key="4">
    <source>
        <dbReference type="Proteomes" id="UP000030671"/>
    </source>
</evidence>
<dbReference type="InterPro" id="IPR008942">
    <property type="entry name" value="ENTH_VHS"/>
</dbReference>
<dbReference type="InParanoid" id="W4KFR8"/>
<dbReference type="Proteomes" id="UP000030671">
    <property type="component" value="Unassembled WGS sequence"/>
</dbReference>
<evidence type="ECO:0000259" key="2">
    <source>
        <dbReference type="PROSITE" id="PS51391"/>
    </source>
</evidence>
<keyword evidence="4" id="KW-1185">Reference proteome</keyword>
<sequence>MSTFPPNVAYSQIPPATYPFQPHPSYQYPPPSSSLYMVDPNTFRRDYTMRLAELTVNSRPIIQNLSMVAQEYSRWADVVVQCIENHIRQVPPWMKLPSFYLLDAVSKNVYDPYARHFASVVTSLFLDSYGLVEPGVRSKMEEMLLTWRTGGPHGRELFGVGPQVAIERGIWGSGVINDSSLPSGAGTISKSQVISELEFTLGQTERALQSNPFDSVIQNDVSVLHQLRKLVEDGGVSQEELRQILTKLRSLARPPPPNQPAPSIGPSKYSSNLSASYTGLSSYPPPVAQPPPPLPPAVQQFYSQPPSNPYPSFDQIEAPLSALPSTAGPSSTTTSSTVTMPNISNLFEALLKAGVVSATGTPTGAGTTTTASEVEESKPAPPEDLDRDEARAYREAILAENIKFTSADISRRRSRIVHFLYDRLPVQCKQCAIRFQDTVTGRKQMQDHLDMHFRQNRKANQNVGRGHSRSWFVGAEDWVHDTSASSKGKGNADQSRPLNAKAVAAAEAAKRDAELRAQFVVVPPGDEAKHIACPICKEVLKSEFQEEDEEWVWLNAVKVEDRIYHATCHAEARTSATTIAARLRMDAAVVRSRSATPDVSSQRGTPPRTTSVKTESSPLRLAGTKRKVESEDVPGLGSEAEGSPPMKKTLLSTA</sequence>
<dbReference type="STRING" id="747525.W4KFR8"/>
<dbReference type="PROSITE" id="PS51391">
    <property type="entry name" value="CID"/>
    <property type="match status" value="1"/>
</dbReference>
<dbReference type="GO" id="GO:0005849">
    <property type="term" value="C:mRNA cleavage factor complex"/>
    <property type="evidence" value="ECO:0007669"/>
    <property type="project" value="TreeGrafter"/>
</dbReference>
<dbReference type="GO" id="GO:0031124">
    <property type="term" value="P:mRNA 3'-end processing"/>
    <property type="evidence" value="ECO:0007669"/>
    <property type="project" value="InterPro"/>
</dbReference>
<feature type="region of interest" description="Disordered" evidence="1">
    <location>
        <begin position="360"/>
        <end position="386"/>
    </location>
</feature>
<dbReference type="eggNOG" id="KOG2071">
    <property type="taxonomic scope" value="Eukaryota"/>
</dbReference>
<accession>W4KFR8</accession>
<evidence type="ECO:0000313" key="3">
    <source>
        <dbReference type="EMBL" id="ETW83891.1"/>
    </source>
</evidence>
<dbReference type="OrthoDB" id="2129491at2759"/>
<dbReference type="Pfam" id="PF21936">
    <property type="entry name" value="Pcf11_C"/>
    <property type="match status" value="1"/>
</dbReference>
<dbReference type="InterPro" id="IPR047415">
    <property type="entry name" value="Pcf11_CID"/>
</dbReference>